<dbReference type="Gene3D" id="1.10.10.10">
    <property type="entry name" value="Winged helix-like DNA-binding domain superfamily/Winged helix DNA-binding domain"/>
    <property type="match status" value="1"/>
</dbReference>
<dbReference type="Gene3D" id="1.10.1740.10">
    <property type="match status" value="1"/>
</dbReference>
<organism evidence="8 9">
    <name type="scientific">Actinoplanes nipponensis</name>
    <dbReference type="NCBI Taxonomy" id="135950"/>
    <lineage>
        <taxon>Bacteria</taxon>
        <taxon>Bacillati</taxon>
        <taxon>Actinomycetota</taxon>
        <taxon>Actinomycetes</taxon>
        <taxon>Micromonosporales</taxon>
        <taxon>Micromonosporaceae</taxon>
        <taxon>Actinoplanes</taxon>
    </lineage>
</organism>
<dbReference type="InterPro" id="IPR014284">
    <property type="entry name" value="RNA_pol_sigma-70_dom"/>
</dbReference>
<dbReference type="InterPro" id="IPR007627">
    <property type="entry name" value="RNA_pol_sigma70_r2"/>
</dbReference>
<dbReference type="InterPro" id="IPR013249">
    <property type="entry name" value="RNA_pol_sigma70_r4_t2"/>
</dbReference>
<keyword evidence="2" id="KW-0805">Transcription regulation</keyword>
<dbReference type="Pfam" id="PF04542">
    <property type="entry name" value="Sigma70_r2"/>
    <property type="match status" value="1"/>
</dbReference>
<feature type="domain" description="RNA polymerase sigma-70 region 2" evidence="6">
    <location>
        <begin position="2"/>
        <end position="49"/>
    </location>
</feature>
<dbReference type="SUPFAM" id="SSF88946">
    <property type="entry name" value="Sigma2 domain of RNA polymerase sigma factors"/>
    <property type="match status" value="1"/>
</dbReference>
<dbReference type="Proteomes" id="UP000647172">
    <property type="component" value="Unassembled WGS sequence"/>
</dbReference>
<evidence type="ECO:0000313" key="9">
    <source>
        <dbReference type="Proteomes" id="UP000647172"/>
    </source>
</evidence>
<feature type="domain" description="RNA polymerase sigma factor 70 region 4 type 2" evidence="7">
    <location>
        <begin position="74"/>
        <end position="125"/>
    </location>
</feature>
<dbReference type="GO" id="GO:0006352">
    <property type="term" value="P:DNA-templated transcription initiation"/>
    <property type="evidence" value="ECO:0007669"/>
    <property type="project" value="InterPro"/>
</dbReference>
<dbReference type="GO" id="GO:0003677">
    <property type="term" value="F:DNA binding"/>
    <property type="evidence" value="ECO:0007669"/>
    <property type="project" value="UniProtKB-KW"/>
</dbReference>
<dbReference type="AlphaFoldDB" id="A0A919MFX2"/>
<dbReference type="GO" id="GO:0016987">
    <property type="term" value="F:sigma factor activity"/>
    <property type="evidence" value="ECO:0007669"/>
    <property type="project" value="UniProtKB-KW"/>
</dbReference>
<evidence type="ECO:0000259" key="7">
    <source>
        <dbReference type="Pfam" id="PF08281"/>
    </source>
</evidence>
<dbReference type="PANTHER" id="PTHR43133:SF50">
    <property type="entry name" value="ECF RNA POLYMERASE SIGMA FACTOR SIGM"/>
    <property type="match status" value="1"/>
</dbReference>
<keyword evidence="4" id="KW-0238">DNA-binding</keyword>
<keyword evidence="5" id="KW-0804">Transcription</keyword>
<evidence type="ECO:0000313" key="8">
    <source>
        <dbReference type="EMBL" id="GIE47989.1"/>
    </source>
</evidence>
<proteinExistence type="inferred from homology"/>
<reference evidence="8" key="1">
    <citation type="submission" date="2021-01" db="EMBL/GenBank/DDBJ databases">
        <title>Whole genome shotgun sequence of Actinoplanes nipponensis NBRC 14063.</title>
        <authorList>
            <person name="Komaki H."/>
            <person name="Tamura T."/>
        </authorList>
    </citation>
    <scope>NUCLEOTIDE SEQUENCE</scope>
    <source>
        <strain evidence="8">NBRC 14063</strain>
    </source>
</reference>
<evidence type="ECO:0000256" key="3">
    <source>
        <dbReference type="ARBA" id="ARBA00023082"/>
    </source>
</evidence>
<name>A0A919MFX2_9ACTN</name>
<evidence type="ECO:0000259" key="6">
    <source>
        <dbReference type="Pfam" id="PF04542"/>
    </source>
</evidence>
<dbReference type="InterPro" id="IPR039425">
    <property type="entry name" value="RNA_pol_sigma-70-like"/>
</dbReference>
<dbReference type="InterPro" id="IPR013324">
    <property type="entry name" value="RNA_pol_sigma_r3/r4-like"/>
</dbReference>
<evidence type="ECO:0000256" key="4">
    <source>
        <dbReference type="ARBA" id="ARBA00023125"/>
    </source>
</evidence>
<evidence type="ECO:0000256" key="5">
    <source>
        <dbReference type="ARBA" id="ARBA00023163"/>
    </source>
</evidence>
<dbReference type="SUPFAM" id="SSF88659">
    <property type="entry name" value="Sigma3 and sigma4 domains of RNA polymerase sigma factors"/>
    <property type="match status" value="1"/>
</dbReference>
<gene>
    <name evidence="8" type="ORF">Ani05nite_15230</name>
</gene>
<dbReference type="PANTHER" id="PTHR43133">
    <property type="entry name" value="RNA POLYMERASE ECF-TYPE SIGMA FACTO"/>
    <property type="match status" value="1"/>
</dbReference>
<dbReference type="InterPro" id="IPR036388">
    <property type="entry name" value="WH-like_DNA-bd_sf"/>
</dbReference>
<dbReference type="Pfam" id="PF08281">
    <property type="entry name" value="Sigma70_r4_2"/>
    <property type="match status" value="1"/>
</dbReference>
<protein>
    <submittedName>
        <fullName evidence="8">RNA polymerase sigma factor</fullName>
    </submittedName>
</protein>
<comment type="caution">
    <text evidence="8">The sequence shown here is derived from an EMBL/GenBank/DDBJ whole genome shotgun (WGS) entry which is preliminary data.</text>
</comment>
<comment type="similarity">
    <text evidence="1">Belongs to the sigma-70 factor family. ECF subfamily.</text>
</comment>
<dbReference type="NCBIfam" id="TIGR02937">
    <property type="entry name" value="sigma70-ECF"/>
    <property type="match status" value="1"/>
</dbReference>
<evidence type="ECO:0000256" key="1">
    <source>
        <dbReference type="ARBA" id="ARBA00010641"/>
    </source>
</evidence>
<dbReference type="CDD" id="cd06171">
    <property type="entry name" value="Sigma70_r4"/>
    <property type="match status" value="1"/>
</dbReference>
<dbReference type="EMBL" id="BOMQ01000018">
    <property type="protein sequence ID" value="GIE47989.1"/>
    <property type="molecule type" value="Genomic_DNA"/>
</dbReference>
<keyword evidence="3" id="KW-0731">Sigma factor</keyword>
<evidence type="ECO:0000256" key="2">
    <source>
        <dbReference type="ARBA" id="ARBA00023015"/>
    </source>
</evidence>
<dbReference type="InterPro" id="IPR013325">
    <property type="entry name" value="RNA_pol_sigma_r2"/>
</dbReference>
<keyword evidence="9" id="KW-1185">Reference proteome</keyword>
<sequence>MQDAEDLAQTVLMRCYVAWAKVTRADDRDAYVYRILVNAYHDSRRRRWWGEKPAAVLPEQVEADATTKVDAADAVGRALACLSQANREVVVLRYYAHLNDQQIAEALNIAPGTVKSRLSRALTQLSTDANLSDLRGGSHA</sequence>
<accession>A0A919MFX2</accession>